<reference evidence="2" key="2">
    <citation type="journal article" date="2015" name="Data Brief">
        <title>Shoot transcriptome of the giant reed, Arundo donax.</title>
        <authorList>
            <person name="Barrero R.A."/>
            <person name="Guerrero F.D."/>
            <person name="Moolhuijzen P."/>
            <person name="Goolsby J.A."/>
            <person name="Tidwell J."/>
            <person name="Bellgard S.E."/>
            <person name="Bellgard M.I."/>
        </authorList>
    </citation>
    <scope>NUCLEOTIDE SEQUENCE</scope>
    <source>
        <tissue evidence="2">Shoot tissue taken approximately 20 cm above the soil surface</tissue>
    </source>
</reference>
<accession>A0A0A9E805</accession>
<feature type="compositionally biased region" description="Basic and acidic residues" evidence="1">
    <location>
        <begin position="35"/>
        <end position="52"/>
    </location>
</feature>
<proteinExistence type="predicted"/>
<feature type="region of interest" description="Disordered" evidence="1">
    <location>
        <begin position="20"/>
        <end position="52"/>
    </location>
</feature>
<evidence type="ECO:0000313" key="2">
    <source>
        <dbReference type="EMBL" id="JAD95143.1"/>
    </source>
</evidence>
<sequence>MTACSPLLPLASFCAIGPLRHHQIHPKSKRQGTTHRNERERTDQSDPLRIEA</sequence>
<name>A0A0A9E805_ARUDO</name>
<organism evidence="2">
    <name type="scientific">Arundo donax</name>
    <name type="common">Giant reed</name>
    <name type="synonym">Donax arundinaceus</name>
    <dbReference type="NCBI Taxonomy" id="35708"/>
    <lineage>
        <taxon>Eukaryota</taxon>
        <taxon>Viridiplantae</taxon>
        <taxon>Streptophyta</taxon>
        <taxon>Embryophyta</taxon>
        <taxon>Tracheophyta</taxon>
        <taxon>Spermatophyta</taxon>
        <taxon>Magnoliopsida</taxon>
        <taxon>Liliopsida</taxon>
        <taxon>Poales</taxon>
        <taxon>Poaceae</taxon>
        <taxon>PACMAD clade</taxon>
        <taxon>Arundinoideae</taxon>
        <taxon>Arundineae</taxon>
        <taxon>Arundo</taxon>
    </lineage>
</organism>
<dbReference type="EMBL" id="GBRH01202752">
    <property type="protein sequence ID" value="JAD95143.1"/>
    <property type="molecule type" value="Transcribed_RNA"/>
</dbReference>
<reference evidence="2" key="1">
    <citation type="submission" date="2014-09" db="EMBL/GenBank/DDBJ databases">
        <authorList>
            <person name="Magalhaes I.L.F."/>
            <person name="Oliveira U."/>
            <person name="Santos F.R."/>
            <person name="Vidigal T.H.D.A."/>
            <person name="Brescovit A.D."/>
            <person name="Santos A.J."/>
        </authorList>
    </citation>
    <scope>NUCLEOTIDE SEQUENCE</scope>
    <source>
        <tissue evidence="2">Shoot tissue taken approximately 20 cm above the soil surface</tissue>
    </source>
</reference>
<dbReference type="AlphaFoldDB" id="A0A0A9E805"/>
<feature type="compositionally biased region" description="Basic residues" evidence="1">
    <location>
        <begin position="20"/>
        <end position="33"/>
    </location>
</feature>
<protein>
    <submittedName>
        <fullName evidence="2">Uncharacterized protein</fullName>
    </submittedName>
</protein>
<evidence type="ECO:0000256" key="1">
    <source>
        <dbReference type="SAM" id="MobiDB-lite"/>
    </source>
</evidence>